<gene>
    <name evidence="3" type="ORF">A3SI_07799</name>
</gene>
<dbReference type="InterPro" id="IPR000782">
    <property type="entry name" value="FAS1_domain"/>
</dbReference>
<dbReference type="PROSITE" id="PS50213">
    <property type="entry name" value="FAS1"/>
    <property type="match status" value="1"/>
</dbReference>
<keyword evidence="4" id="KW-1185">Reference proteome</keyword>
<evidence type="ECO:0000259" key="2">
    <source>
        <dbReference type="PROSITE" id="PS50213"/>
    </source>
</evidence>
<dbReference type="PANTHER" id="PTHR10900:SF77">
    <property type="entry name" value="FI19380P1"/>
    <property type="match status" value="1"/>
</dbReference>
<dbReference type="InterPro" id="IPR036378">
    <property type="entry name" value="FAS1_dom_sf"/>
</dbReference>
<accession>I5C5S2</accession>
<protein>
    <submittedName>
        <fullName evidence="3">Fasciclin repeat-containing protein</fullName>
    </submittedName>
</protein>
<dbReference type="STRING" id="1189621.A3SI_07799"/>
<evidence type="ECO:0000313" key="4">
    <source>
        <dbReference type="Proteomes" id="UP000005551"/>
    </source>
</evidence>
<keyword evidence="1" id="KW-0732">Signal</keyword>
<dbReference type="SUPFAM" id="SSF82153">
    <property type="entry name" value="FAS1 domain"/>
    <property type="match status" value="1"/>
</dbReference>
<dbReference type="Gene3D" id="2.30.180.10">
    <property type="entry name" value="FAS1 domain"/>
    <property type="match status" value="1"/>
</dbReference>
<reference evidence="3 4" key="1">
    <citation type="submission" date="2012-05" db="EMBL/GenBank/DDBJ databases">
        <title>Genome sequence of Nitritalea halalkaliphila LW7.</title>
        <authorList>
            <person name="Jangir P.K."/>
            <person name="Singh A."/>
            <person name="Shivaji S."/>
            <person name="Sharma R."/>
        </authorList>
    </citation>
    <scope>NUCLEOTIDE SEQUENCE [LARGE SCALE GENOMIC DNA]</scope>
    <source>
        <strain evidence="3 4">LW7</strain>
    </source>
</reference>
<feature type="chain" id="PRO_5003700489" evidence="1">
    <location>
        <begin position="20"/>
        <end position="153"/>
    </location>
</feature>
<proteinExistence type="predicted"/>
<organism evidence="3 4">
    <name type="scientific">Nitritalea halalkaliphila LW7</name>
    <dbReference type="NCBI Taxonomy" id="1189621"/>
    <lineage>
        <taxon>Bacteria</taxon>
        <taxon>Pseudomonadati</taxon>
        <taxon>Bacteroidota</taxon>
        <taxon>Cytophagia</taxon>
        <taxon>Cytophagales</taxon>
        <taxon>Cyclobacteriaceae</taxon>
        <taxon>Nitritalea</taxon>
    </lineage>
</organism>
<feature type="domain" description="FAS1" evidence="2">
    <location>
        <begin position="31"/>
        <end position="153"/>
    </location>
</feature>
<dbReference type="PROSITE" id="PS51257">
    <property type="entry name" value="PROKAR_LIPOPROTEIN"/>
    <property type="match status" value="1"/>
</dbReference>
<dbReference type="Proteomes" id="UP000005551">
    <property type="component" value="Unassembled WGS sequence"/>
</dbReference>
<dbReference type="Pfam" id="PF02469">
    <property type="entry name" value="Fasciclin"/>
    <property type="match status" value="1"/>
</dbReference>
<comment type="caution">
    <text evidence="3">The sequence shown here is derived from an EMBL/GenBank/DDBJ whole genome shotgun (WGS) entry which is preliminary data.</text>
</comment>
<name>I5C5S2_9BACT</name>
<dbReference type="PANTHER" id="PTHR10900">
    <property type="entry name" value="PERIOSTIN-RELATED"/>
    <property type="match status" value="1"/>
</dbReference>
<dbReference type="RefSeq" id="WP_009054454.1">
    <property type="nucleotide sequence ID" value="NZ_AJYA01000016.1"/>
</dbReference>
<dbReference type="OrthoDB" id="1119934at2"/>
<dbReference type="InterPro" id="IPR050904">
    <property type="entry name" value="Adhesion/Biosynth-related"/>
</dbReference>
<dbReference type="GO" id="GO:0005615">
    <property type="term" value="C:extracellular space"/>
    <property type="evidence" value="ECO:0007669"/>
    <property type="project" value="TreeGrafter"/>
</dbReference>
<sequence>MKKFSILSFVFMLAAFMVACNDEDDQPMILDQSIVDIALETDDVSILVQALQAADLVGALQGPGPFTVFAPTNAAFENLLASNPDWSSLSDIPTDLLTSVLTFHVVEGRIAAATLSEGTMLETLNGEQLTITGVDPVMINNSASVSLSRYRRI</sequence>
<evidence type="ECO:0000313" key="3">
    <source>
        <dbReference type="EMBL" id="EIM77174.1"/>
    </source>
</evidence>
<dbReference type="AlphaFoldDB" id="I5C5S2"/>
<dbReference type="EMBL" id="AJYA01000016">
    <property type="protein sequence ID" value="EIM77174.1"/>
    <property type="molecule type" value="Genomic_DNA"/>
</dbReference>
<dbReference type="SMART" id="SM00554">
    <property type="entry name" value="FAS1"/>
    <property type="match status" value="1"/>
</dbReference>
<feature type="signal peptide" evidence="1">
    <location>
        <begin position="1"/>
        <end position="19"/>
    </location>
</feature>
<evidence type="ECO:0000256" key="1">
    <source>
        <dbReference type="SAM" id="SignalP"/>
    </source>
</evidence>